<dbReference type="AlphaFoldDB" id="A0A160IRL9"/>
<dbReference type="Gene3D" id="1.20.58.300">
    <property type="entry name" value="FlgN-like"/>
    <property type="match status" value="1"/>
</dbReference>
<evidence type="ECO:0000313" key="4">
    <source>
        <dbReference type="Proteomes" id="UP000076623"/>
    </source>
</evidence>
<dbReference type="SUPFAM" id="SSF140566">
    <property type="entry name" value="FlgN-like"/>
    <property type="match status" value="1"/>
</dbReference>
<evidence type="ECO:0000313" key="3">
    <source>
        <dbReference type="EMBL" id="ANC78602.1"/>
    </source>
</evidence>
<sequence length="152" mass="17741">METVQMTSLLERLLQSHTDLLSLGERKTEVLKSGDMKSLDVLLKEEDLQVKRLQQIEKERLVKFVNVTLGDVLEQVEEPQKERLLNLQNRLINIYDDLKDRNQLNQVLLEQSLQYVNMSLSMMQPQSEHVTYNQTKKNPYHNNAASLFDSKA</sequence>
<reference evidence="3 4" key="1">
    <citation type="submission" date="2016-04" db="EMBL/GenBank/DDBJ databases">
        <title>Complete genome sequence of Fictibacillus phosphorivorans G25-29, a strain toxic to nematodes.</title>
        <authorList>
            <person name="Zheng Z."/>
        </authorList>
    </citation>
    <scope>NUCLEOTIDE SEQUENCE [LARGE SCALE GENOMIC DNA]</scope>
    <source>
        <strain evidence="3 4">G25-29</strain>
    </source>
</reference>
<feature type="compositionally biased region" description="Polar residues" evidence="2">
    <location>
        <begin position="127"/>
        <end position="145"/>
    </location>
</feature>
<dbReference type="Pfam" id="PF05130">
    <property type="entry name" value="FlgN"/>
    <property type="match status" value="1"/>
</dbReference>
<organism evidence="3 4">
    <name type="scientific">Fictibacillus phosphorivorans</name>
    <dbReference type="NCBI Taxonomy" id="1221500"/>
    <lineage>
        <taxon>Bacteria</taxon>
        <taxon>Bacillati</taxon>
        <taxon>Bacillota</taxon>
        <taxon>Bacilli</taxon>
        <taxon>Bacillales</taxon>
        <taxon>Fictibacillaceae</taxon>
        <taxon>Fictibacillus</taxon>
    </lineage>
</organism>
<keyword evidence="4" id="KW-1185">Reference proteome</keyword>
<dbReference type="RefSeq" id="WP_066398010.1">
    <property type="nucleotide sequence ID" value="NZ_CP015378.1"/>
</dbReference>
<dbReference type="EMBL" id="CP015378">
    <property type="protein sequence ID" value="ANC78602.1"/>
    <property type="molecule type" value="Genomic_DNA"/>
</dbReference>
<keyword evidence="1" id="KW-1005">Bacterial flagellum biogenesis</keyword>
<dbReference type="Proteomes" id="UP000076623">
    <property type="component" value="Chromosome"/>
</dbReference>
<protein>
    <recommendedName>
        <fullName evidence="5">Flagellar protein FlgN</fullName>
    </recommendedName>
</protein>
<evidence type="ECO:0000256" key="1">
    <source>
        <dbReference type="ARBA" id="ARBA00022795"/>
    </source>
</evidence>
<evidence type="ECO:0008006" key="5">
    <source>
        <dbReference type="Google" id="ProtNLM"/>
    </source>
</evidence>
<dbReference type="GO" id="GO:0044780">
    <property type="term" value="P:bacterial-type flagellum assembly"/>
    <property type="evidence" value="ECO:0007669"/>
    <property type="project" value="InterPro"/>
</dbReference>
<name>A0A160IRL9_9BACL</name>
<dbReference type="InterPro" id="IPR036679">
    <property type="entry name" value="FlgN-like_sf"/>
</dbReference>
<proteinExistence type="predicted"/>
<dbReference type="KEGG" id="fpn:ABE65_018085"/>
<gene>
    <name evidence="3" type="ORF">ABE65_018085</name>
</gene>
<dbReference type="STRING" id="1221500.ABE65_018085"/>
<accession>A0A160IRL9</accession>
<feature type="region of interest" description="Disordered" evidence="2">
    <location>
        <begin position="127"/>
        <end position="152"/>
    </location>
</feature>
<dbReference type="InterPro" id="IPR007809">
    <property type="entry name" value="FlgN-like"/>
</dbReference>
<evidence type="ECO:0000256" key="2">
    <source>
        <dbReference type="SAM" id="MobiDB-lite"/>
    </source>
</evidence>